<dbReference type="PRINTS" id="PR00682">
    <property type="entry name" value="IPNSYNTHASE"/>
</dbReference>
<keyword evidence="9" id="KW-1185">Reference proteome</keyword>
<name>A0A194WYJ1_MOLSC</name>
<keyword evidence="3 5" id="KW-0560">Oxidoreductase</keyword>
<dbReference type="SUPFAM" id="SSF51197">
    <property type="entry name" value="Clavaminate synthase-like"/>
    <property type="match status" value="1"/>
</dbReference>
<feature type="region of interest" description="Disordered" evidence="6">
    <location>
        <begin position="137"/>
        <end position="166"/>
    </location>
</feature>
<organism evidence="8 9">
    <name type="scientific">Mollisia scopiformis</name>
    <name type="common">Conifer needle endophyte fungus</name>
    <name type="synonym">Phialocephala scopiformis</name>
    <dbReference type="NCBI Taxonomy" id="149040"/>
    <lineage>
        <taxon>Eukaryota</taxon>
        <taxon>Fungi</taxon>
        <taxon>Dikarya</taxon>
        <taxon>Ascomycota</taxon>
        <taxon>Pezizomycotina</taxon>
        <taxon>Leotiomycetes</taxon>
        <taxon>Helotiales</taxon>
        <taxon>Mollisiaceae</taxon>
        <taxon>Mollisia</taxon>
    </lineage>
</organism>
<proteinExistence type="inferred from homology"/>
<dbReference type="RefSeq" id="XP_018067370.1">
    <property type="nucleotide sequence ID" value="XM_018215604.1"/>
</dbReference>
<sequence>MAPSALLPDPEPEYIIVHAGKGTIKREILKGDKKKPTFETITQVDFSKMNSSSLEDRKAIAKEIGAAFRDSGFLYAANHGIDEKLQDDLLAVIKEFFDLPFEKKMKIHVNKSDTIKGYEALLETKLDACTRGDLKEAFATGDDPNDPEQNPPATLNRSLYPSNGNQWPASPPTFRKTMYAYQAAILSFSKSLMQLIALSLSLPETYFDHMSSFPMGGLRALHYPPQDVSTDVGIGAHADYSWFTLVNQLSATPALEVLNHNGAWVSAPPVKGTLVVNVGDFLEMATRGRYVSTVHRVVNMTGMERYSLAWFFSPSAECVVETVPGCEVEGEEGVRVVAGEWQRERLLRARYKHPSSVAARARGEL</sequence>
<evidence type="ECO:0000256" key="6">
    <source>
        <dbReference type="SAM" id="MobiDB-lite"/>
    </source>
</evidence>
<evidence type="ECO:0000256" key="2">
    <source>
        <dbReference type="ARBA" id="ARBA00022723"/>
    </source>
</evidence>
<dbReference type="GO" id="GO:0046872">
    <property type="term" value="F:metal ion binding"/>
    <property type="evidence" value="ECO:0007669"/>
    <property type="project" value="UniProtKB-KW"/>
</dbReference>
<dbReference type="EMBL" id="KQ947423">
    <property type="protein sequence ID" value="KUJ13015.1"/>
    <property type="molecule type" value="Genomic_DNA"/>
</dbReference>
<dbReference type="OrthoDB" id="288590at2759"/>
<dbReference type="Proteomes" id="UP000070700">
    <property type="component" value="Unassembled WGS sequence"/>
</dbReference>
<keyword evidence="2 5" id="KW-0479">Metal-binding</keyword>
<dbReference type="PROSITE" id="PS51471">
    <property type="entry name" value="FE2OG_OXY"/>
    <property type="match status" value="1"/>
</dbReference>
<evidence type="ECO:0000256" key="3">
    <source>
        <dbReference type="ARBA" id="ARBA00023002"/>
    </source>
</evidence>
<evidence type="ECO:0000256" key="1">
    <source>
        <dbReference type="ARBA" id="ARBA00008056"/>
    </source>
</evidence>
<dbReference type="PANTHER" id="PTHR10209">
    <property type="entry name" value="OXIDOREDUCTASE, 2OG-FE II OXYGENASE FAMILY PROTEIN"/>
    <property type="match status" value="1"/>
</dbReference>
<dbReference type="Pfam" id="PF03171">
    <property type="entry name" value="2OG-FeII_Oxy"/>
    <property type="match status" value="1"/>
</dbReference>
<dbReference type="InterPro" id="IPR005123">
    <property type="entry name" value="Oxoglu/Fe-dep_dioxygenase_dom"/>
</dbReference>
<dbReference type="GeneID" id="28825330"/>
<comment type="similarity">
    <text evidence="1 5">Belongs to the iron/ascorbate-dependent oxidoreductase family.</text>
</comment>
<evidence type="ECO:0000259" key="7">
    <source>
        <dbReference type="PROSITE" id="PS51471"/>
    </source>
</evidence>
<dbReference type="InterPro" id="IPR044861">
    <property type="entry name" value="IPNS-like_FE2OG_OXY"/>
</dbReference>
<feature type="compositionally biased region" description="Polar residues" evidence="6">
    <location>
        <begin position="147"/>
        <end position="166"/>
    </location>
</feature>
<dbReference type="Pfam" id="PF14226">
    <property type="entry name" value="DIOX_N"/>
    <property type="match status" value="1"/>
</dbReference>
<evidence type="ECO:0000313" key="9">
    <source>
        <dbReference type="Proteomes" id="UP000070700"/>
    </source>
</evidence>
<dbReference type="Gene3D" id="2.60.120.330">
    <property type="entry name" value="B-lactam Antibiotic, Isopenicillin N Synthase, Chain"/>
    <property type="match status" value="1"/>
</dbReference>
<dbReference type="KEGG" id="psco:LY89DRAFT_687905"/>
<evidence type="ECO:0000256" key="4">
    <source>
        <dbReference type="ARBA" id="ARBA00023004"/>
    </source>
</evidence>
<feature type="domain" description="Fe2OG dioxygenase" evidence="7">
    <location>
        <begin position="211"/>
        <end position="314"/>
    </location>
</feature>
<dbReference type="InterPro" id="IPR026992">
    <property type="entry name" value="DIOX_N"/>
</dbReference>
<evidence type="ECO:0000313" key="8">
    <source>
        <dbReference type="EMBL" id="KUJ13015.1"/>
    </source>
</evidence>
<protein>
    <submittedName>
        <fullName evidence="8">Clavaminate synthase-like protein</fullName>
    </submittedName>
</protein>
<gene>
    <name evidence="8" type="ORF">LY89DRAFT_687905</name>
</gene>
<dbReference type="AlphaFoldDB" id="A0A194WYJ1"/>
<dbReference type="PANTHER" id="PTHR10209:SF804">
    <property type="entry name" value="FE2OG DIOXYGENASE DOMAIN-CONTAINING PROTEIN"/>
    <property type="match status" value="1"/>
</dbReference>
<dbReference type="InParanoid" id="A0A194WYJ1"/>
<dbReference type="InterPro" id="IPR027443">
    <property type="entry name" value="IPNS-like_sf"/>
</dbReference>
<reference evidence="8 9" key="1">
    <citation type="submission" date="2015-10" db="EMBL/GenBank/DDBJ databases">
        <title>Full genome of DAOMC 229536 Phialocephala scopiformis, a fungal endophyte of spruce producing the potent anti-insectan compound rugulosin.</title>
        <authorList>
            <consortium name="DOE Joint Genome Institute"/>
            <person name="Walker A.K."/>
            <person name="Frasz S.L."/>
            <person name="Seifert K.A."/>
            <person name="Miller J.D."/>
            <person name="Mondo S.J."/>
            <person name="Labutti K."/>
            <person name="Lipzen A."/>
            <person name="Dockter R."/>
            <person name="Kennedy M."/>
            <person name="Grigoriev I.V."/>
            <person name="Spatafora J.W."/>
        </authorList>
    </citation>
    <scope>NUCLEOTIDE SEQUENCE [LARGE SCALE GENOMIC DNA]</scope>
    <source>
        <strain evidence="8 9">CBS 120377</strain>
    </source>
</reference>
<evidence type="ECO:0000256" key="5">
    <source>
        <dbReference type="RuleBase" id="RU003682"/>
    </source>
</evidence>
<accession>A0A194WYJ1</accession>
<keyword evidence="4 5" id="KW-0408">Iron</keyword>
<dbReference type="GO" id="GO:0016491">
    <property type="term" value="F:oxidoreductase activity"/>
    <property type="evidence" value="ECO:0007669"/>
    <property type="project" value="UniProtKB-KW"/>
</dbReference>
<dbReference type="GO" id="GO:0044283">
    <property type="term" value="P:small molecule biosynthetic process"/>
    <property type="evidence" value="ECO:0007669"/>
    <property type="project" value="UniProtKB-ARBA"/>
</dbReference>